<protein>
    <recommendedName>
        <fullName evidence="5">Zn(2)-C6 fungal-type domain-containing protein</fullName>
    </recommendedName>
</protein>
<evidence type="ECO:0000256" key="4">
    <source>
        <dbReference type="SAM" id="MobiDB-lite"/>
    </source>
</evidence>
<proteinExistence type="predicted"/>
<evidence type="ECO:0000259" key="5">
    <source>
        <dbReference type="PROSITE" id="PS50048"/>
    </source>
</evidence>
<dbReference type="CDD" id="cd12148">
    <property type="entry name" value="fungal_TF_MHR"/>
    <property type="match status" value="1"/>
</dbReference>
<feature type="compositionally biased region" description="Basic and acidic residues" evidence="4">
    <location>
        <begin position="109"/>
        <end position="130"/>
    </location>
</feature>
<evidence type="ECO:0000256" key="1">
    <source>
        <dbReference type="ARBA" id="ARBA00004123"/>
    </source>
</evidence>
<dbReference type="Pfam" id="PF00172">
    <property type="entry name" value="Zn_clus"/>
    <property type="match status" value="1"/>
</dbReference>
<dbReference type="PROSITE" id="PS50048">
    <property type="entry name" value="ZN2_CY6_FUNGAL_2"/>
    <property type="match status" value="1"/>
</dbReference>
<dbReference type="SMART" id="SM00906">
    <property type="entry name" value="Fungal_trans"/>
    <property type="match status" value="1"/>
</dbReference>
<feature type="domain" description="Zn(2)-C6 fungal-type" evidence="5">
    <location>
        <begin position="28"/>
        <end position="59"/>
    </location>
</feature>
<dbReference type="CDD" id="cd00067">
    <property type="entry name" value="GAL4"/>
    <property type="match status" value="1"/>
</dbReference>
<sequence length="760" mass="85689">MELNSSVASNVTKQQHRKAGRNSRATLSCAPCRTRKLKCNREEPCQNCVVRKETQACTYAVSRPKGTSSAAAVAGSRPKHVENMQQRIDRLESLVKNIASQGQPSDCYKFLDTDKPENGSPSRRNEEHQKLLKGPAVNEIGHGIGILSVGENNSQYRGSTYWGDVFQELGEIKSIWGQVQEEYDVLSMQSMHNLHTSFSSAISNGPPLLFSQVKPATFEEILATLPSKPAVDKILERFFDEKDSPMPSFHILHQPTFMREYETHWLNPRATKIMWVGLLFSICSAVMLSYNLVEDEPPEYEGVTERLYELYRLRTTQCLNLGDVTKGAPNTMETLLFYAMGEQTRQTDTGIGVWILYGMIARVALQMGYHRDPSQYPNIPLLQGELRRRVWFLVMRLDAALSFQVGLPSMVRVETHDTAPPRNLFDWELTDNMTELPPSKPKSDITPISYLLAKDNIMKTLGGIVDLLSALGPYSYEKVLQLDDDLTWAQSEIPPYFQMRAAEDSLNDPSALVSKRVQLEVLFHQGMCVLHRKFMAQGRLDGRFEPSRNRCIRSAMALLSIQDLLYREARGQVDEKLRFSRHWYRFSVTSQDFILAAMILCLDLRHRKIAEAANGRPLPGTDYDEKTIIISVLKAYEIWGFAQRTLPDARKVFTVLSHMVEMLGVSPQPDHTATSEIPSSIARPSVESLGVPMGYMNFGIDRGSADEDMNINWAMWDSFVEGASFDDAFGSMLTPPTTDSTANVRSGPNLQMGIDEVNLE</sequence>
<dbReference type="GO" id="GO:0000981">
    <property type="term" value="F:DNA-binding transcription factor activity, RNA polymerase II-specific"/>
    <property type="evidence" value="ECO:0007669"/>
    <property type="project" value="InterPro"/>
</dbReference>
<reference evidence="6" key="1">
    <citation type="journal article" date="2021" name="IMA Fungus">
        <title>Genomic characterization of three marine fungi, including Emericellopsis atlantica sp. nov. with signatures of a generalist lifestyle and marine biomass degradation.</title>
        <authorList>
            <person name="Hagestad O.C."/>
            <person name="Hou L."/>
            <person name="Andersen J.H."/>
            <person name="Hansen E.H."/>
            <person name="Altermark B."/>
            <person name="Li C."/>
            <person name="Kuhnert E."/>
            <person name="Cox R.J."/>
            <person name="Crous P.W."/>
            <person name="Spatafora J.W."/>
            <person name="Lail K."/>
            <person name="Amirebrahimi M."/>
            <person name="Lipzen A."/>
            <person name="Pangilinan J."/>
            <person name="Andreopoulos W."/>
            <person name="Hayes R.D."/>
            <person name="Ng V."/>
            <person name="Grigoriev I.V."/>
            <person name="Jackson S.A."/>
            <person name="Sutton T.D.S."/>
            <person name="Dobson A.D.W."/>
            <person name="Rama T."/>
        </authorList>
    </citation>
    <scope>NUCLEOTIDE SEQUENCE</scope>
    <source>
        <strain evidence="6">TRa018bII</strain>
    </source>
</reference>
<feature type="compositionally biased region" description="Polar residues" evidence="4">
    <location>
        <begin position="736"/>
        <end position="749"/>
    </location>
</feature>
<dbReference type="PANTHER" id="PTHR31001:SF49">
    <property type="entry name" value="ZN(II)2CYS6 TRANSCRIPTION FACTOR (EUROFUNG)"/>
    <property type="match status" value="1"/>
</dbReference>
<dbReference type="Gene3D" id="4.10.240.10">
    <property type="entry name" value="Zn(2)-C6 fungal-type DNA-binding domain"/>
    <property type="match status" value="1"/>
</dbReference>
<dbReference type="Proteomes" id="UP000824998">
    <property type="component" value="Unassembled WGS sequence"/>
</dbReference>
<feature type="region of interest" description="Disordered" evidence="4">
    <location>
        <begin position="106"/>
        <end position="130"/>
    </location>
</feature>
<keyword evidence="3" id="KW-0539">Nucleus</keyword>
<evidence type="ECO:0000256" key="2">
    <source>
        <dbReference type="ARBA" id="ARBA00022723"/>
    </source>
</evidence>
<dbReference type="InterPro" id="IPR001138">
    <property type="entry name" value="Zn2Cys6_DnaBD"/>
</dbReference>
<dbReference type="InterPro" id="IPR036864">
    <property type="entry name" value="Zn2-C6_fun-type_DNA-bd_sf"/>
</dbReference>
<dbReference type="GO" id="GO:0006351">
    <property type="term" value="P:DNA-templated transcription"/>
    <property type="evidence" value="ECO:0007669"/>
    <property type="project" value="InterPro"/>
</dbReference>
<comment type="subcellular location">
    <subcellularLocation>
        <location evidence="1">Nucleus</location>
    </subcellularLocation>
</comment>
<dbReference type="SMART" id="SM00066">
    <property type="entry name" value="GAL4"/>
    <property type="match status" value="1"/>
</dbReference>
<dbReference type="InterPro" id="IPR050613">
    <property type="entry name" value="Sec_Metabolite_Reg"/>
</dbReference>
<dbReference type="GO" id="GO:0003677">
    <property type="term" value="F:DNA binding"/>
    <property type="evidence" value="ECO:0007669"/>
    <property type="project" value="InterPro"/>
</dbReference>
<feature type="compositionally biased region" description="Polar residues" evidence="4">
    <location>
        <begin position="1"/>
        <end position="13"/>
    </location>
</feature>
<dbReference type="InterPro" id="IPR007219">
    <property type="entry name" value="XnlR_reg_dom"/>
</dbReference>
<keyword evidence="7" id="KW-1185">Reference proteome</keyword>
<dbReference type="PANTHER" id="PTHR31001">
    <property type="entry name" value="UNCHARACTERIZED TRANSCRIPTIONAL REGULATORY PROTEIN"/>
    <property type="match status" value="1"/>
</dbReference>
<feature type="region of interest" description="Disordered" evidence="4">
    <location>
        <begin position="736"/>
        <end position="760"/>
    </location>
</feature>
<dbReference type="GO" id="GO:0008270">
    <property type="term" value="F:zinc ion binding"/>
    <property type="evidence" value="ECO:0007669"/>
    <property type="project" value="InterPro"/>
</dbReference>
<evidence type="ECO:0000313" key="6">
    <source>
        <dbReference type="EMBL" id="KAG9230545.1"/>
    </source>
</evidence>
<dbReference type="Pfam" id="PF04082">
    <property type="entry name" value="Fungal_trans"/>
    <property type="match status" value="1"/>
</dbReference>
<dbReference type="PROSITE" id="PS00463">
    <property type="entry name" value="ZN2_CY6_FUNGAL_1"/>
    <property type="match status" value="1"/>
</dbReference>
<dbReference type="AlphaFoldDB" id="A0A9P7YB91"/>
<feature type="region of interest" description="Disordered" evidence="4">
    <location>
        <begin position="1"/>
        <end position="25"/>
    </location>
</feature>
<dbReference type="EMBL" id="MU251664">
    <property type="protein sequence ID" value="KAG9230545.1"/>
    <property type="molecule type" value="Genomic_DNA"/>
</dbReference>
<dbReference type="GO" id="GO:0005634">
    <property type="term" value="C:nucleus"/>
    <property type="evidence" value="ECO:0007669"/>
    <property type="project" value="UniProtKB-SubCell"/>
</dbReference>
<name>A0A9P7YB91_9HELO</name>
<comment type="caution">
    <text evidence="6">The sequence shown here is derived from an EMBL/GenBank/DDBJ whole genome shotgun (WGS) entry which is preliminary data.</text>
</comment>
<gene>
    <name evidence="6" type="ORF">BJ875DRAFT_152352</name>
</gene>
<accession>A0A9P7YB91</accession>
<keyword evidence="2" id="KW-0479">Metal-binding</keyword>
<dbReference type="OrthoDB" id="762982at2759"/>
<organism evidence="6 7">
    <name type="scientific">Amylocarpus encephaloides</name>
    <dbReference type="NCBI Taxonomy" id="45428"/>
    <lineage>
        <taxon>Eukaryota</taxon>
        <taxon>Fungi</taxon>
        <taxon>Dikarya</taxon>
        <taxon>Ascomycota</taxon>
        <taxon>Pezizomycotina</taxon>
        <taxon>Leotiomycetes</taxon>
        <taxon>Helotiales</taxon>
        <taxon>Helotiales incertae sedis</taxon>
        <taxon>Amylocarpus</taxon>
    </lineage>
</organism>
<evidence type="ECO:0000256" key="3">
    <source>
        <dbReference type="ARBA" id="ARBA00023242"/>
    </source>
</evidence>
<dbReference type="SUPFAM" id="SSF57701">
    <property type="entry name" value="Zn2/Cys6 DNA-binding domain"/>
    <property type="match status" value="1"/>
</dbReference>
<evidence type="ECO:0000313" key="7">
    <source>
        <dbReference type="Proteomes" id="UP000824998"/>
    </source>
</evidence>